<dbReference type="Gene3D" id="3.40.50.1820">
    <property type="entry name" value="alpha/beta hydrolase"/>
    <property type="match status" value="1"/>
</dbReference>
<keyword evidence="4" id="KW-0256">Endoplasmic reticulum</keyword>
<keyword evidence="5" id="KW-0496">Mitochondrion</keyword>
<evidence type="ECO:0000256" key="3">
    <source>
        <dbReference type="ARBA" id="ARBA00004370"/>
    </source>
</evidence>
<feature type="region of interest" description="Disordered" evidence="7">
    <location>
        <begin position="315"/>
        <end position="352"/>
    </location>
</feature>
<evidence type="ECO:0000256" key="5">
    <source>
        <dbReference type="ARBA" id="ARBA00023128"/>
    </source>
</evidence>
<keyword evidence="6" id="KW-0472">Membrane</keyword>
<dbReference type="EMBL" id="OZ020101">
    <property type="protein sequence ID" value="CAK9274278.1"/>
    <property type="molecule type" value="Genomic_DNA"/>
</dbReference>
<dbReference type="SUPFAM" id="SSF53474">
    <property type="entry name" value="alpha/beta-Hydrolases"/>
    <property type="match status" value="1"/>
</dbReference>
<evidence type="ECO:0000256" key="2">
    <source>
        <dbReference type="ARBA" id="ARBA00004240"/>
    </source>
</evidence>
<proteinExistence type="predicted"/>
<dbReference type="PANTHER" id="PTHR48182">
    <property type="entry name" value="PROTEIN SERAC1"/>
    <property type="match status" value="1"/>
</dbReference>
<reference evidence="8" key="1">
    <citation type="submission" date="2024-02" db="EMBL/GenBank/DDBJ databases">
        <authorList>
            <consortium name="ELIXIR-Norway"/>
            <consortium name="Elixir Norway"/>
        </authorList>
    </citation>
    <scope>NUCLEOTIDE SEQUENCE</scope>
</reference>
<dbReference type="PANTHER" id="PTHR48182:SF2">
    <property type="entry name" value="PROTEIN SERAC1"/>
    <property type="match status" value="1"/>
</dbReference>
<sequence>MRASGCNKADRSRLSCVIAYLCAITPVHDLNLQYTSTNPDLVVIFFHGIGYGKNDEWKEAWTSTTSDGKRVCWPQEWLPADLATQNVNNVRILSLSYDSALLGANEHVTDIGKNLVQSLVSKSEYEPLWEAPIVLVGYSFGGLVVKSLVVEVDKRVNARTVNTLEKQAKQSCNKFLNNLKGTIFYGVPHTGGGEDFKQFFVRECQRSNEANKKRIAKSGILKNIEGFNRQMEELSVDFEIAADPTLIIYAFGEGRPVRRGESVLVPYASAQYLARRNHYKVEDATHITICQPTSRQAINYSLLKDVLAVVMEGTQRRTTPQSKPPLSQLRFLNTPSEISSSSNTTPYLDDLR</sequence>
<keyword evidence="9" id="KW-1185">Reference proteome</keyword>
<evidence type="ECO:0000256" key="7">
    <source>
        <dbReference type="SAM" id="MobiDB-lite"/>
    </source>
</evidence>
<dbReference type="Proteomes" id="UP001497444">
    <property type="component" value="Chromosome 6"/>
</dbReference>
<evidence type="ECO:0000313" key="9">
    <source>
        <dbReference type="Proteomes" id="UP001497444"/>
    </source>
</evidence>
<evidence type="ECO:0000256" key="1">
    <source>
        <dbReference type="ARBA" id="ARBA00004173"/>
    </source>
</evidence>
<gene>
    <name evidence="8" type="ORF">CSSPJE1EN1_LOCUS19756</name>
</gene>
<feature type="compositionally biased region" description="Polar residues" evidence="7">
    <location>
        <begin position="316"/>
        <end position="346"/>
    </location>
</feature>
<evidence type="ECO:0000256" key="6">
    <source>
        <dbReference type="ARBA" id="ARBA00023136"/>
    </source>
</evidence>
<evidence type="ECO:0008006" key="10">
    <source>
        <dbReference type="Google" id="ProtNLM"/>
    </source>
</evidence>
<organism evidence="8 9">
    <name type="scientific">Sphagnum jensenii</name>
    <dbReference type="NCBI Taxonomy" id="128206"/>
    <lineage>
        <taxon>Eukaryota</taxon>
        <taxon>Viridiplantae</taxon>
        <taxon>Streptophyta</taxon>
        <taxon>Embryophyta</taxon>
        <taxon>Bryophyta</taxon>
        <taxon>Sphagnophytina</taxon>
        <taxon>Sphagnopsida</taxon>
        <taxon>Sphagnales</taxon>
        <taxon>Sphagnaceae</taxon>
        <taxon>Sphagnum</taxon>
    </lineage>
</organism>
<name>A0ABP0X5A3_9BRYO</name>
<evidence type="ECO:0000313" key="8">
    <source>
        <dbReference type="EMBL" id="CAK9274278.1"/>
    </source>
</evidence>
<dbReference type="InterPro" id="IPR052374">
    <property type="entry name" value="SERAC1"/>
</dbReference>
<accession>A0ABP0X5A3</accession>
<protein>
    <recommendedName>
        <fullName evidence="10">DUF676 domain-containing protein</fullName>
    </recommendedName>
</protein>
<dbReference type="InterPro" id="IPR029058">
    <property type="entry name" value="AB_hydrolase_fold"/>
</dbReference>
<evidence type="ECO:0000256" key="4">
    <source>
        <dbReference type="ARBA" id="ARBA00022824"/>
    </source>
</evidence>
<comment type="subcellular location">
    <subcellularLocation>
        <location evidence="2">Endoplasmic reticulum</location>
    </subcellularLocation>
    <subcellularLocation>
        <location evidence="3">Membrane</location>
    </subcellularLocation>
    <subcellularLocation>
        <location evidence="1">Mitochondrion</location>
    </subcellularLocation>
</comment>